<dbReference type="RefSeq" id="XP_030634260.1">
    <property type="nucleotide sequence ID" value="XM_030778400.1"/>
</dbReference>
<dbReference type="InParanoid" id="A0A6J2VMS7"/>
<evidence type="ECO:0000256" key="6">
    <source>
        <dbReference type="ARBA" id="ARBA00023157"/>
    </source>
</evidence>
<feature type="domain" description="ILEI/PANDER" evidence="8">
    <location>
        <begin position="101"/>
        <end position="188"/>
    </location>
</feature>
<evidence type="ECO:0000313" key="9">
    <source>
        <dbReference type="Proteomes" id="UP000504632"/>
    </source>
</evidence>
<comment type="subcellular location">
    <subcellularLocation>
        <location evidence="1">Secreted</location>
    </subcellularLocation>
</comment>
<comment type="similarity">
    <text evidence="2">Belongs to the FAM3 family.</text>
</comment>
<evidence type="ECO:0000256" key="2">
    <source>
        <dbReference type="ARBA" id="ARBA00010905"/>
    </source>
</evidence>
<dbReference type="PROSITE" id="PS52031">
    <property type="entry name" value="GG_LECTIN"/>
    <property type="match status" value="1"/>
</dbReference>
<dbReference type="GO" id="GO:0005576">
    <property type="term" value="C:extracellular region"/>
    <property type="evidence" value="ECO:0007669"/>
    <property type="project" value="UniProtKB-SubCell"/>
</dbReference>
<accession>A0A6J2VMS7</accession>
<dbReference type="OrthoDB" id="440755at2759"/>
<gene>
    <name evidence="10" type="primary">LOC115815445</name>
</gene>
<dbReference type="Proteomes" id="UP000504632">
    <property type="component" value="Chromosome 6"/>
</dbReference>
<reference evidence="10" key="1">
    <citation type="submission" date="2025-08" db="UniProtKB">
        <authorList>
            <consortium name="RefSeq"/>
        </authorList>
    </citation>
    <scope>IDENTIFICATION</scope>
</reference>
<sequence>MLAAIAAAVYIVRKYCFPTSLFWSELKKDCSTLPVTIFVNITICDKFICLFKPIRRPCPNQNCPLDHFPFHIRSGAATAIGPKICFNGQVVMGGTKSNMGRGLNIVVIEGETGKVLKYDYFNMYSGNPKELLNFLKTIVPGNIVLIASFDDPATKLTDEIRDIFEGFGSSMIKSLKFRDSWVFAGAPGLEEKSPFEKRIPNDSKTNVYGQWPELVEMDGCFPRKI</sequence>
<dbReference type="AlphaFoldDB" id="A0A6J2VMS7"/>
<dbReference type="PANTHER" id="PTHR14592">
    <property type="entry name" value="UNCHARACTERIZED FAM3"/>
    <property type="match status" value="1"/>
</dbReference>
<dbReference type="Pfam" id="PF15711">
    <property type="entry name" value="ILEI"/>
    <property type="match status" value="1"/>
</dbReference>
<keyword evidence="5 7" id="KW-0430">Lectin</keyword>
<organism evidence="9 10">
    <name type="scientific">Chanos chanos</name>
    <name type="common">Milkfish</name>
    <name type="synonym">Mugil chanos</name>
    <dbReference type="NCBI Taxonomy" id="29144"/>
    <lineage>
        <taxon>Eukaryota</taxon>
        <taxon>Metazoa</taxon>
        <taxon>Chordata</taxon>
        <taxon>Craniata</taxon>
        <taxon>Vertebrata</taxon>
        <taxon>Euteleostomi</taxon>
        <taxon>Actinopterygii</taxon>
        <taxon>Neopterygii</taxon>
        <taxon>Teleostei</taxon>
        <taxon>Ostariophysi</taxon>
        <taxon>Gonorynchiformes</taxon>
        <taxon>Chanidae</taxon>
        <taxon>Chanos</taxon>
    </lineage>
</organism>
<keyword evidence="6" id="KW-1015">Disulfide bond</keyword>
<dbReference type="InterPro" id="IPR039475">
    <property type="entry name" value="ILEI_FAM3C"/>
</dbReference>
<dbReference type="CDD" id="cd13940">
    <property type="entry name" value="ILEI_FAM3C"/>
    <property type="match status" value="1"/>
</dbReference>
<evidence type="ECO:0000256" key="7">
    <source>
        <dbReference type="PROSITE-ProRule" id="PRU01375"/>
    </source>
</evidence>
<name>A0A6J2VMS7_CHACN</name>
<proteinExistence type="inferred from homology"/>
<dbReference type="InterPro" id="IPR039220">
    <property type="entry name" value="FAM3"/>
</dbReference>
<evidence type="ECO:0000313" key="10">
    <source>
        <dbReference type="RefSeq" id="XP_030634260.1"/>
    </source>
</evidence>
<evidence type="ECO:0000256" key="1">
    <source>
        <dbReference type="ARBA" id="ARBA00004613"/>
    </source>
</evidence>
<dbReference type="GeneID" id="115815445"/>
<protein>
    <submittedName>
        <fullName evidence="10">Protein FAM3C</fullName>
    </submittedName>
</protein>
<keyword evidence="9" id="KW-1185">Reference proteome</keyword>
<evidence type="ECO:0000256" key="5">
    <source>
        <dbReference type="ARBA" id="ARBA00022734"/>
    </source>
</evidence>
<evidence type="ECO:0000256" key="3">
    <source>
        <dbReference type="ARBA" id="ARBA00022525"/>
    </source>
</evidence>
<dbReference type="InterPro" id="IPR039477">
    <property type="entry name" value="ILEI/PANDER_dom"/>
</dbReference>
<keyword evidence="3" id="KW-0964">Secreted</keyword>
<keyword evidence="4" id="KW-0732">Signal</keyword>
<evidence type="ECO:0000259" key="8">
    <source>
        <dbReference type="Pfam" id="PF15711"/>
    </source>
</evidence>
<evidence type="ECO:0000256" key="4">
    <source>
        <dbReference type="ARBA" id="ARBA00022729"/>
    </source>
</evidence>
<dbReference type="GO" id="GO:0030246">
    <property type="term" value="F:carbohydrate binding"/>
    <property type="evidence" value="ECO:0007669"/>
    <property type="project" value="UniProtKB-UniRule"/>
</dbReference>